<feature type="transmembrane region" description="Helical" evidence="1">
    <location>
        <begin position="126"/>
        <end position="144"/>
    </location>
</feature>
<dbReference type="EMBL" id="JBEDNW010000005">
    <property type="protein sequence ID" value="MEZ3167741.1"/>
    <property type="molecule type" value="Genomic_DNA"/>
</dbReference>
<comment type="caution">
    <text evidence="2">The sequence shown here is derived from an EMBL/GenBank/DDBJ whole genome shotgun (WGS) entry which is preliminary data.</text>
</comment>
<name>A0ABV4IRI0_9EURY</name>
<sequence length="191" mass="21448">MPEVTEPDLTRWETYVRDYLLVLLPSRFEQPDDTSDEELEVTRSILAQQYVEHTNIGPLWKSTLILLIYDFGFELDAVVYGLVIGALGSVELAVSNFYTPEILAEEVILRSDNLKSEIETKAKRTVKTNVGVTGLVVGFVWQILTISGPIPDELLAQGYLRETLPSWLGFVICFSGVLLVVSVISKITDYF</sequence>
<dbReference type="RefSeq" id="WP_343780636.1">
    <property type="nucleotide sequence ID" value="NZ_BAAADQ010000016.1"/>
</dbReference>
<feature type="transmembrane region" description="Helical" evidence="1">
    <location>
        <begin position="164"/>
        <end position="184"/>
    </location>
</feature>
<keyword evidence="3" id="KW-1185">Reference proteome</keyword>
<dbReference type="Proteomes" id="UP001567571">
    <property type="component" value="Unassembled WGS sequence"/>
</dbReference>
<keyword evidence="1" id="KW-0472">Membrane</keyword>
<accession>A0ABV4IRI0</accession>
<evidence type="ECO:0000313" key="3">
    <source>
        <dbReference type="Proteomes" id="UP001567571"/>
    </source>
</evidence>
<protein>
    <submittedName>
        <fullName evidence="2">Uncharacterized protein</fullName>
    </submittedName>
</protein>
<organism evidence="2 3">
    <name type="scientific">Halorubrum ejinorense</name>
    <dbReference type="NCBI Taxonomy" id="425309"/>
    <lineage>
        <taxon>Archaea</taxon>
        <taxon>Methanobacteriati</taxon>
        <taxon>Methanobacteriota</taxon>
        <taxon>Stenosarchaea group</taxon>
        <taxon>Halobacteria</taxon>
        <taxon>Halobacteriales</taxon>
        <taxon>Haloferacaceae</taxon>
        <taxon>Halorubrum</taxon>
    </lineage>
</organism>
<keyword evidence="1" id="KW-0812">Transmembrane</keyword>
<proteinExistence type="predicted"/>
<evidence type="ECO:0000256" key="1">
    <source>
        <dbReference type="SAM" id="Phobius"/>
    </source>
</evidence>
<keyword evidence="1" id="KW-1133">Transmembrane helix</keyword>
<reference evidence="2 3" key="1">
    <citation type="submission" date="2024-06" db="EMBL/GenBank/DDBJ databases">
        <title>Halorubrum miltondacostae sp. nov., a potential PHA producer isolated from an inland solar saltern in Rio Maior, Portugal.</title>
        <authorList>
            <person name="Albuquerque L."/>
            <person name="Viver T."/>
            <person name="Barroso C."/>
            <person name="Claudino R."/>
            <person name="Galvan M."/>
            <person name="Simoes G."/>
            <person name="Lobo Da Cunha A."/>
            <person name="Egas C."/>
        </authorList>
    </citation>
    <scope>NUCLEOTIDE SEQUENCE [LARGE SCALE GENOMIC DNA]</scope>
    <source>
        <strain evidence="2 3">DSM 18646</strain>
    </source>
</reference>
<evidence type="ECO:0000313" key="2">
    <source>
        <dbReference type="EMBL" id="MEZ3167741.1"/>
    </source>
</evidence>
<gene>
    <name evidence="2" type="ORF">ABNG02_10455</name>
</gene>